<evidence type="ECO:0000259" key="2">
    <source>
        <dbReference type="Pfam" id="PF14420"/>
    </source>
</evidence>
<dbReference type="PANTHER" id="PTHR38788:SF3">
    <property type="entry name" value="CLR5 DOMAIN-CONTAINING PROTEIN"/>
    <property type="match status" value="1"/>
</dbReference>
<gene>
    <name evidence="3" type="ORF">E8E12_005978</name>
</gene>
<name>A0A9P4WVF7_9PLEO</name>
<organism evidence="3 4">
    <name type="scientific">Didymella heteroderae</name>
    <dbReference type="NCBI Taxonomy" id="1769908"/>
    <lineage>
        <taxon>Eukaryota</taxon>
        <taxon>Fungi</taxon>
        <taxon>Dikarya</taxon>
        <taxon>Ascomycota</taxon>
        <taxon>Pezizomycotina</taxon>
        <taxon>Dothideomycetes</taxon>
        <taxon>Pleosporomycetidae</taxon>
        <taxon>Pleosporales</taxon>
        <taxon>Pleosporineae</taxon>
        <taxon>Didymellaceae</taxon>
        <taxon>Didymella</taxon>
    </lineage>
</organism>
<dbReference type="OrthoDB" id="5986190at2759"/>
<comment type="caution">
    <text evidence="3">The sequence shown here is derived from an EMBL/GenBank/DDBJ whole genome shotgun (WGS) entry which is preliminary data.</text>
</comment>
<feature type="compositionally biased region" description="Polar residues" evidence="1">
    <location>
        <begin position="207"/>
        <end position="219"/>
    </location>
</feature>
<dbReference type="PANTHER" id="PTHR38788">
    <property type="entry name" value="CLR5 DOMAIN-CONTAINING PROTEIN"/>
    <property type="match status" value="1"/>
</dbReference>
<dbReference type="AlphaFoldDB" id="A0A9P4WVF7"/>
<dbReference type="Pfam" id="PF14420">
    <property type="entry name" value="Clr5"/>
    <property type="match status" value="1"/>
</dbReference>
<dbReference type="Proteomes" id="UP000758155">
    <property type="component" value="Unassembled WGS sequence"/>
</dbReference>
<keyword evidence="4" id="KW-1185">Reference proteome</keyword>
<evidence type="ECO:0000313" key="3">
    <source>
        <dbReference type="EMBL" id="KAF3044009.1"/>
    </source>
</evidence>
<sequence length="441" mass="50395">MDLSFWNTWPSDANNFQLTDDSSLASLWTSLPNNTFSSTVETLDTISDGLVDVLEQAFALPGDVNEPAAKRRKPKAKTLRDKDWEPYKARIIELYSQLSMDLQSVQMIIKDEYGFKPELRQYEKVIEKWKLSKNIKTREIAAIVRKQQQRDLVDVNKGPLAFSVRGKPVEPERRQRWMRSRGVSKNELYAPDSAASTPSDVDCLTISEPSSPMQDSTDPPSGLPQATYLLAVFETMDEINGTMTREYAVHDYCSTALLVCTYARITIRKRVGADVAKFALVAKRESIYQTWKSVFDADTSKISWDIKRIAEGLHDALSAIEYVMGSIEQSRYALTARNGRDFEVLNLEAQHFRRLFELLYCTDTEFLDLEERFCTLGMKLCFCDVVRTLRMEQWWSQKMELKALEEMQLLRSVSDRRCPASGIAEEMVSSTDLVVDPSDEA</sequence>
<dbReference type="InterPro" id="IPR025676">
    <property type="entry name" value="Clr5_dom"/>
</dbReference>
<proteinExistence type="predicted"/>
<accession>A0A9P4WVF7</accession>
<feature type="region of interest" description="Disordered" evidence="1">
    <location>
        <begin position="188"/>
        <end position="220"/>
    </location>
</feature>
<protein>
    <recommendedName>
        <fullName evidence="2">Clr5 domain-containing protein</fullName>
    </recommendedName>
</protein>
<evidence type="ECO:0000313" key="4">
    <source>
        <dbReference type="Proteomes" id="UP000758155"/>
    </source>
</evidence>
<reference evidence="3" key="1">
    <citation type="submission" date="2019-04" db="EMBL/GenBank/DDBJ databases">
        <title>Sequencing of skin fungus with MAO and IRED activity.</title>
        <authorList>
            <person name="Marsaioli A.J."/>
            <person name="Bonatto J.M.C."/>
            <person name="Reis Junior O."/>
        </authorList>
    </citation>
    <scope>NUCLEOTIDE SEQUENCE</scope>
    <source>
        <strain evidence="3">28M1</strain>
    </source>
</reference>
<evidence type="ECO:0000256" key="1">
    <source>
        <dbReference type="SAM" id="MobiDB-lite"/>
    </source>
</evidence>
<dbReference type="EMBL" id="SWKV01000010">
    <property type="protein sequence ID" value="KAF3044009.1"/>
    <property type="molecule type" value="Genomic_DNA"/>
</dbReference>
<feature type="domain" description="Clr5" evidence="2">
    <location>
        <begin position="81"/>
        <end position="133"/>
    </location>
</feature>